<reference evidence="2 3" key="1">
    <citation type="submission" date="2013-11" db="EMBL/GenBank/DDBJ databases">
        <title>Genome sequencing of Stegodyphus mimosarum.</title>
        <authorList>
            <person name="Bechsgaard J."/>
        </authorList>
    </citation>
    <scope>NUCLEOTIDE SEQUENCE [LARGE SCALE GENOMIC DNA]</scope>
</reference>
<organism evidence="2 3">
    <name type="scientific">Stegodyphus mimosarum</name>
    <name type="common">African social velvet spider</name>
    <dbReference type="NCBI Taxonomy" id="407821"/>
    <lineage>
        <taxon>Eukaryota</taxon>
        <taxon>Metazoa</taxon>
        <taxon>Ecdysozoa</taxon>
        <taxon>Arthropoda</taxon>
        <taxon>Chelicerata</taxon>
        <taxon>Arachnida</taxon>
        <taxon>Araneae</taxon>
        <taxon>Araneomorphae</taxon>
        <taxon>Entelegynae</taxon>
        <taxon>Eresoidea</taxon>
        <taxon>Eresidae</taxon>
        <taxon>Stegodyphus</taxon>
    </lineage>
</organism>
<dbReference type="Proteomes" id="UP000054359">
    <property type="component" value="Unassembled WGS sequence"/>
</dbReference>
<feature type="region of interest" description="Disordered" evidence="1">
    <location>
        <begin position="124"/>
        <end position="162"/>
    </location>
</feature>
<dbReference type="STRING" id="407821.A0A087TZW5"/>
<dbReference type="OrthoDB" id="10029128at2759"/>
<evidence type="ECO:0000313" key="2">
    <source>
        <dbReference type="EMBL" id="KFM70654.1"/>
    </source>
</evidence>
<dbReference type="EMBL" id="KK117505">
    <property type="protein sequence ID" value="KFM70654.1"/>
    <property type="molecule type" value="Genomic_DNA"/>
</dbReference>
<gene>
    <name evidence="2" type="ORF">X975_12036</name>
</gene>
<keyword evidence="3" id="KW-1185">Reference proteome</keyword>
<dbReference type="AlphaFoldDB" id="A0A087TZW5"/>
<feature type="non-terminal residue" evidence="2">
    <location>
        <position position="213"/>
    </location>
</feature>
<feature type="compositionally biased region" description="Polar residues" evidence="1">
    <location>
        <begin position="126"/>
        <end position="135"/>
    </location>
</feature>
<proteinExistence type="predicted"/>
<accession>A0A087TZW5</accession>
<evidence type="ECO:0000256" key="1">
    <source>
        <dbReference type="SAM" id="MobiDB-lite"/>
    </source>
</evidence>
<feature type="compositionally biased region" description="Polar residues" evidence="1">
    <location>
        <begin position="1"/>
        <end position="16"/>
    </location>
</feature>
<name>A0A087TZW5_STEMI</name>
<feature type="compositionally biased region" description="Basic and acidic residues" evidence="1">
    <location>
        <begin position="137"/>
        <end position="147"/>
    </location>
</feature>
<sequence length="213" mass="22936">MINSQSNQDSDGSCSDSPLPKRKKRDTGFIADSTDEGIGSSSPRSETGADDSTKREVIELRMQLERERELRIILQEQCRSLESQLLGDDGAQEIANLAPLQYHSETEDCGRPPTSALRIALENGLGSPQSHTSNQESPHELPLRESSPELSSTEVPEDLSGKSSSVLLPCVSELSISDAASIPGILISSGSLSTQPPFTVETDIIPQKVSYKA</sequence>
<protein>
    <submittedName>
        <fullName evidence="2">Transcription factor AP-4</fullName>
    </submittedName>
</protein>
<feature type="region of interest" description="Disordered" evidence="1">
    <location>
        <begin position="1"/>
        <end position="55"/>
    </location>
</feature>
<evidence type="ECO:0000313" key="3">
    <source>
        <dbReference type="Proteomes" id="UP000054359"/>
    </source>
</evidence>